<dbReference type="Proteomes" id="UP000034166">
    <property type="component" value="Unassembled WGS sequence"/>
</dbReference>
<keyword evidence="2 6" id="KW-0645">Protease</keyword>
<evidence type="ECO:0000256" key="7">
    <source>
        <dbReference type="RuleBase" id="RU003355"/>
    </source>
</evidence>
<feature type="active site" description="Charge relay system" evidence="5 6">
    <location>
        <position position="187"/>
    </location>
</feature>
<dbReference type="PROSITE" id="PS00137">
    <property type="entry name" value="SUBTILASE_HIS"/>
    <property type="match status" value="1"/>
</dbReference>
<dbReference type="PRINTS" id="PR00723">
    <property type="entry name" value="SUBTILISIN"/>
</dbReference>
<dbReference type="InterPro" id="IPR050131">
    <property type="entry name" value="Peptidase_S8_subtilisin-like"/>
</dbReference>
<dbReference type="PROSITE" id="PS00136">
    <property type="entry name" value="SUBTILASE_ASP"/>
    <property type="match status" value="1"/>
</dbReference>
<dbReference type="InterPro" id="IPR015500">
    <property type="entry name" value="Peptidase_S8_subtilisin-rel"/>
</dbReference>
<dbReference type="CDD" id="cd07487">
    <property type="entry name" value="Peptidases_S8_1"/>
    <property type="match status" value="1"/>
</dbReference>
<organism evidence="9 10">
    <name type="scientific">Mesobacillus campisalis</name>
    <dbReference type="NCBI Taxonomy" id="1408103"/>
    <lineage>
        <taxon>Bacteria</taxon>
        <taxon>Bacillati</taxon>
        <taxon>Bacillota</taxon>
        <taxon>Bacilli</taxon>
        <taxon>Bacillales</taxon>
        <taxon>Bacillaceae</taxon>
        <taxon>Mesobacillus</taxon>
    </lineage>
</organism>
<keyword evidence="4 6" id="KW-0720">Serine protease</keyword>
<name>A0A0M2SUD4_9BACI</name>
<feature type="domain" description="Peptidase S8/S53" evidence="8">
    <location>
        <begin position="146"/>
        <end position="431"/>
    </location>
</feature>
<dbReference type="Pfam" id="PF00082">
    <property type="entry name" value="Peptidase_S8"/>
    <property type="match status" value="1"/>
</dbReference>
<reference evidence="9 10" key="1">
    <citation type="submission" date="2015-04" db="EMBL/GenBank/DDBJ databases">
        <title>Taxonomic description and genome sequence of Bacillus campisalis sp. nov., a novel member of the genus Bacillus isolated from solar saltern.</title>
        <authorList>
            <person name="Mathan Kumar R."/>
            <person name="Kaur G."/>
            <person name="Kumar A."/>
            <person name="Singh N.K."/>
            <person name="Kaur N."/>
            <person name="Kumar N."/>
            <person name="Mayilraj S."/>
        </authorList>
    </citation>
    <scope>NUCLEOTIDE SEQUENCE [LARGE SCALE GENOMIC DNA]</scope>
    <source>
        <strain evidence="9 10">SA2-6</strain>
    </source>
</reference>
<evidence type="ECO:0000256" key="2">
    <source>
        <dbReference type="ARBA" id="ARBA00022670"/>
    </source>
</evidence>
<dbReference type="InterPro" id="IPR023827">
    <property type="entry name" value="Peptidase_S8_Asp-AS"/>
</dbReference>
<evidence type="ECO:0000256" key="5">
    <source>
        <dbReference type="PIRSR" id="PIRSR615500-1"/>
    </source>
</evidence>
<feature type="active site" description="Charge relay system" evidence="5 6">
    <location>
        <position position="155"/>
    </location>
</feature>
<dbReference type="GO" id="GO:0004252">
    <property type="term" value="F:serine-type endopeptidase activity"/>
    <property type="evidence" value="ECO:0007669"/>
    <property type="project" value="UniProtKB-UniRule"/>
</dbReference>
<sequence>MFGFSMVKMVRNHADKLERPLREEMLNLYRPFKWTPCFLHKFLEGAIKKSKRFSVIIEFGKGGYEAGCQEVTGIMSRHMRSNIRHHFSRVSCCSADLTPSCLEEILSGCGHVKRVYLNREVKALLDVAVKSAKADNVVREQGILTGRGVKIAIIDTGIYPHRDLAGRITDFVDFVNNRTEAYDDNGHGTHCAGDAAGSGEASGFKYRGPAPEASLAGVKVLDKLGSGSLETVMRGVEWCISYNEENPDKKIDIISMSLGSTAQDFGDENDDPMVRVVEEAWAAGIVVCVAAGNDGPRSRTIASPGISDQVITVGASDDRNTVEREDDDAADFSSRGPTIHGGIKPDLLAPGVNIVSLRAPNSYLDKIQKSSRVDNDYFVLSGTSMATPICAGVVALIKQYNPDLAPEDVKTMLKSGAELRTALDPNIYGAGYIDAESSIPQ</sequence>
<keyword evidence="3 6" id="KW-0378">Hydrolase</keyword>
<comment type="caution">
    <text evidence="9">The sequence shown here is derived from an EMBL/GenBank/DDBJ whole genome shotgun (WGS) entry which is preliminary data.</text>
</comment>
<gene>
    <name evidence="9" type="ORF">WQ57_18260</name>
</gene>
<accession>A0A0M2SUD4</accession>
<dbReference type="OrthoDB" id="9798386at2"/>
<evidence type="ECO:0000313" key="9">
    <source>
        <dbReference type="EMBL" id="KKK36597.1"/>
    </source>
</evidence>
<feature type="active site" description="Charge relay system" evidence="5 6">
    <location>
        <position position="384"/>
    </location>
</feature>
<dbReference type="InterPro" id="IPR023828">
    <property type="entry name" value="Peptidase_S8_Ser-AS"/>
</dbReference>
<dbReference type="PROSITE" id="PS00138">
    <property type="entry name" value="SUBTILASE_SER"/>
    <property type="match status" value="1"/>
</dbReference>
<evidence type="ECO:0000313" key="10">
    <source>
        <dbReference type="Proteomes" id="UP000034166"/>
    </source>
</evidence>
<protein>
    <submittedName>
        <fullName evidence="9">Serine protease</fullName>
    </submittedName>
</protein>
<keyword evidence="10" id="KW-1185">Reference proteome</keyword>
<dbReference type="AlphaFoldDB" id="A0A0M2SUD4"/>
<dbReference type="PANTHER" id="PTHR43806">
    <property type="entry name" value="PEPTIDASE S8"/>
    <property type="match status" value="1"/>
</dbReference>
<dbReference type="PANTHER" id="PTHR43806:SF65">
    <property type="entry name" value="SERINE PROTEASE APRX"/>
    <property type="match status" value="1"/>
</dbReference>
<evidence type="ECO:0000256" key="3">
    <source>
        <dbReference type="ARBA" id="ARBA00022801"/>
    </source>
</evidence>
<evidence type="ECO:0000259" key="8">
    <source>
        <dbReference type="Pfam" id="PF00082"/>
    </source>
</evidence>
<dbReference type="PATRIC" id="fig|1408103.3.peg.4044"/>
<dbReference type="InterPro" id="IPR000209">
    <property type="entry name" value="Peptidase_S8/S53_dom"/>
</dbReference>
<proteinExistence type="inferred from homology"/>
<dbReference type="RefSeq" id="WP_046525203.1">
    <property type="nucleotide sequence ID" value="NZ_LAYY01000026.1"/>
</dbReference>
<dbReference type="InterPro" id="IPR036852">
    <property type="entry name" value="Peptidase_S8/S53_dom_sf"/>
</dbReference>
<evidence type="ECO:0000256" key="6">
    <source>
        <dbReference type="PROSITE-ProRule" id="PRU01240"/>
    </source>
</evidence>
<dbReference type="SUPFAM" id="SSF52743">
    <property type="entry name" value="Subtilisin-like"/>
    <property type="match status" value="1"/>
</dbReference>
<evidence type="ECO:0000256" key="1">
    <source>
        <dbReference type="ARBA" id="ARBA00011073"/>
    </source>
</evidence>
<dbReference type="Gene3D" id="3.40.50.200">
    <property type="entry name" value="Peptidase S8/S53 domain"/>
    <property type="match status" value="1"/>
</dbReference>
<dbReference type="GO" id="GO:0006508">
    <property type="term" value="P:proteolysis"/>
    <property type="evidence" value="ECO:0007669"/>
    <property type="project" value="UniProtKB-KW"/>
</dbReference>
<dbReference type="InterPro" id="IPR022398">
    <property type="entry name" value="Peptidase_S8_His-AS"/>
</dbReference>
<evidence type="ECO:0000256" key="4">
    <source>
        <dbReference type="ARBA" id="ARBA00022825"/>
    </source>
</evidence>
<comment type="similarity">
    <text evidence="1 6 7">Belongs to the peptidase S8 family.</text>
</comment>
<dbReference type="EMBL" id="LAYY01000026">
    <property type="protein sequence ID" value="KKK36597.1"/>
    <property type="molecule type" value="Genomic_DNA"/>
</dbReference>
<dbReference type="PROSITE" id="PS51892">
    <property type="entry name" value="SUBTILASE"/>
    <property type="match status" value="1"/>
</dbReference>